<name>A0AAJ7TFI2_PETMA</name>
<dbReference type="GO" id="GO:0004866">
    <property type="term" value="F:endopeptidase inhibitor activity"/>
    <property type="evidence" value="ECO:0007669"/>
    <property type="project" value="InterPro"/>
</dbReference>
<evidence type="ECO:0000256" key="3">
    <source>
        <dbReference type="SAM" id="SignalP"/>
    </source>
</evidence>
<dbReference type="KEGG" id="pmrn:116945483"/>
<evidence type="ECO:0000313" key="5">
    <source>
        <dbReference type="Proteomes" id="UP001318040"/>
    </source>
</evidence>
<accession>A0AAJ7TFI2</accession>
<dbReference type="PANTHER" id="PTHR11412:SF136">
    <property type="entry name" value="CD109 ANTIGEN"/>
    <property type="match status" value="1"/>
</dbReference>
<sequence>MKLFILLLTATVAQSATYLATFPYWYWYAQTRSDLAMGFSLLPGPGNETLVNVTFDIPSRGIKKELDNLSVGTTTMVTFPSMLNRDWFMMNLVAKSGNQELFSTSLYTGYYPRLNIIIQCDRYFYQPGQTVQCILFGVYGNRLPYLGRFNISLQSSLGDVKKTWQNVQGEKGIVSLQYSLSETALEGYWYLQVEAEEHATNSYWNAFEVRNYVDIVLIDVPRYFDLSGSDDLSGVISAWYQGKTFKGTATVTIGPYYNSNAWITKDVNVDGNGYFTFRRSELTQLFFANTSEIYYSPISVVITDDATGMRMEKNTWVIFSKNRVEIYFYGYWRFIPGINFKSHIRLYLVDGLPLTSKDRETKLTVSVKQYISGIEQMSCPGINNGSQILDQTDANYTVPTNGIVFIDVPTSKEANFLTVEARFGEVVVCNSISAWVSFQNGSFLHVTASETNVKVGSPVSFTLKSSDSSITKVSYQVMLFCTLSYVFSYKQSNISILCGLQQQSTLGQHYLLQ</sequence>
<feature type="signal peptide" evidence="3">
    <location>
        <begin position="1"/>
        <end position="15"/>
    </location>
</feature>
<organism evidence="5 6">
    <name type="scientific">Petromyzon marinus</name>
    <name type="common">Sea lamprey</name>
    <dbReference type="NCBI Taxonomy" id="7757"/>
    <lineage>
        <taxon>Eukaryota</taxon>
        <taxon>Metazoa</taxon>
        <taxon>Chordata</taxon>
        <taxon>Craniata</taxon>
        <taxon>Vertebrata</taxon>
        <taxon>Cyclostomata</taxon>
        <taxon>Hyperoartia</taxon>
        <taxon>Petromyzontiformes</taxon>
        <taxon>Petromyzontidae</taxon>
        <taxon>Petromyzon</taxon>
    </lineage>
</organism>
<dbReference type="Gene3D" id="2.60.40.1930">
    <property type="match status" value="2"/>
</dbReference>
<keyword evidence="2" id="KW-0882">Thioester bond</keyword>
<dbReference type="PANTHER" id="PTHR11412">
    <property type="entry name" value="MACROGLOBULIN / COMPLEMENT"/>
    <property type="match status" value="1"/>
</dbReference>
<dbReference type="Proteomes" id="UP001318040">
    <property type="component" value="Chromosome 24"/>
</dbReference>
<evidence type="ECO:0000256" key="2">
    <source>
        <dbReference type="ARBA" id="ARBA00022966"/>
    </source>
</evidence>
<dbReference type="InterPro" id="IPR013783">
    <property type="entry name" value="Ig-like_fold"/>
</dbReference>
<dbReference type="Pfam" id="PF01835">
    <property type="entry name" value="MG2"/>
    <property type="match status" value="1"/>
</dbReference>
<keyword evidence="5" id="KW-1185">Reference proteome</keyword>
<protein>
    <submittedName>
        <fullName evidence="6">Uncharacterized protein LOC116945483</fullName>
    </submittedName>
</protein>
<dbReference type="Gene3D" id="2.60.40.10">
    <property type="entry name" value="Immunoglobulins"/>
    <property type="match status" value="1"/>
</dbReference>
<evidence type="ECO:0000259" key="4">
    <source>
        <dbReference type="Pfam" id="PF01835"/>
    </source>
</evidence>
<feature type="chain" id="PRO_5042514057" evidence="3">
    <location>
        <begin position="16"/>
        <end position="513"/>
    </location>
</feature>
<dbReference type="AlphaFoldDB" id="A0AAJ7TFI2"/>
<dbReference type="RefSeq" id="XP_032815703.1">
    <property type="nucleotide sequence ID" value="XM_032959812.1"/>
</dbReference>
<gene>
    <name evidence="6" type="primary">LOC116945483</name>
</gene>
<feature type="domain" description="Macroglobulin" evidence="4">
    <location>
        <begin position="116"/>
        <end position="209"/>
    </location>
</feature>
<dbReference type="Gene3D" id="2.60.40.1940">
    <property type="match status" value="1"/>
</dbReference>
<keyword evidence="1 3" id="KW-0732">Signal</keyword>
<reference evidence="6" key="1">
    <citation type="submission" date="2025-08" db="UniProtKB">
        <authorList>
            <consortium name="RefSeq"/>
        </authorList>
    </citation>
    <scope>IDENTIFICATION</scope>
    <source>
        <tissue evidence="6">Sperm</tissue>
    </source>
</reference>
<dbReference type="InterPro" id="IPR050473">
    <property type="entry name" value="A2M/Complement_sys"/>
</dbReference>
<evidence type="ECO:0000313" key="6">
    <source>
        <dbReference type="RefSeq" id="XP_032815703.1"/>
    </source>
</evidence>
<evidence type="ECO:0000256" key="1">
    <source>
        <dbReference type="ARBA" id="ARBA00022729"/>
    </source>
</evidence>
<dbReference type="InterPro" id="IPR002890">
    <property type="entry name" value="MG2"/>
</dbReference>
<proteinExistence type="predicted"/>